<dbReference type="EMBL" id="SJPL01000001">
    <property type="protein sequence ID" value="TWT70101.1"/>
    <property type="molecule type" value="Genomic_DNA"/>
</dbReference>
<proteinExistence type="predicted"/>
<keyword evidence="5" id="KW-1185">Reference proteome</keyword>
<organism evidence="4 5">
    <name type="scientific">Crateriforma conspicua</name>
    <dbReference type="NCBI Taxonomy" id="2527996"/>
    <lineage>
        <taxon>Bacteria</taxon>
        <taxon>Pseudomonadati</taxon>
        <taxon>Planctomycetota</taxon>
        <taxon>Planctomycetia</taxon>
        <taxon>Planctomycetales</taxon>
        <taxon>Planctomycetaceae</taxon>
        <taxon>Crateriforma</taxon>
    </lineage>
</organism>
<evidence type="ECO:0000313" key="5">
    <source>
        <dbReference type="Proteomes" id="UP000317238"/>
    </source>
</evidence>
<accession>A0A5C5Y610</accession>
<dbReference type="InterPro" id="IPR010980">
    <property type="entry name" value="Cyt_c/b562"/>
</dbReference>
<dbReference type="AlphaFoldDB" id="A0A5C5Y610"/>
<dbReference type="InterPro" id="IPR002321">
    <property type="entry name" value="Cyt_c_II"/>
</dbReference>
<dbReference type="GO" id="GO:0005506">
    <property type="term" value="F:iron ion binding"/>
    <property type="evidence" value="ECO:0007669"/>
    <property type="project" value="InterPro"/>
</dbReference>
<evidence type="ECO:0000256" key="3">
    <source>
        <dbReference type="SAM" id="SignalP"/>
    </source>
</evidence>
<reference evidence="4 5" key="1">
    <citation type="submission" date="2019-02" db="EMBL/GenBank/DDBJ databases">
        <title>Deep-cultivation of Planctomycetes and their phenomic and genomic characterization uncovers novel biology.</title>
        <authorList>
            <person name="Wiegand S."/>
            <person name="Jogler M."/>
            <person name="Boedeker C."/>
            <person name="Pinto D."/>
            <person name="Vollmers J."/>
            <person name="Rivas-Marin E."/>
            <person name="Kohn T."/>
            <person name="Peeters S.H."/>
            <person name="Heuer A."/>
            <person name="Rast P."/>
            <person name="Oberbeckmann S."/>
            <person name="Bunk B."/>
            <person name="Jeske O."/>
            <person name="Meyerdierks A."/>
            <person name="Storesund J.E."/>
            <person name="Kallscheuer N."/>
            <person name="Luecker S."/>
            <person name="Lage O.M."/>
            <person name="Pohl T."/>
            <person name="Merkel B.J."/>
            <person name="Hornburger P."/>
            <person name="Mueller R.-W."/>
            <person name="Bruemmer F."/>
            <person name="Labrenz M."/>
            <person name="Spormann A.M."/>
            <person name="Op Den Camp H."/>
            <person name="Overmann J."/>
            <person name="Amann R."/>
            <person name="Jetten M.S.M."/>
            <person name="Mascher T."/>
            <person name="Medema M.H."/>
            <person name="Devos D.P."/>
            <person name="Kaster A.-K."/>
            <person name="Ovreas L."/>
            <person name="Rohde M."/>
            <person name="Galperin M.Y."/>
            <person name="Jogler C."/>
        </authorList>
    </citation>
    <scope>NUCLEOTIDE SEQUENCE [LARGE SCALE GENOMIC DNA]</scope>
    <source>
        <strain evidence="4 5">Pan14r</strain>
    </source>
</reference>
<dbReference type="Proteomes" id="UP000317238">
    <property type="component" value="Unassembled WGS sequence"/>
</dbReference>
<dbReference type="SUPFAM" id="SSF47175">
    <property type="entry name" value="Cytochromes"/>
    <property type="match status" value="1"/>
</dbReference>
<feature type="region of interest" description="Disordered" evidence="2">
    <location>
        <begin position="47"/>
        <end position="78"/>
    </location>
</feature>
<dbReference type="GO" id="GO:0020037">
    <property type="term" value="F:heme binding"/>
    <property type="evidence" value="ECO:0007669"/>
    <property type="project" value="InterPro"/>
</dbReference>
<dbReference type="RefSeq" id="WP_145300901.1">
    <property type="nucleotide sequence ID" value="NZ_CP036319.1"/>
</dbReference>
<evidence type="ECO:0008006" key="6">
    <source>
        <dbReference type="Google" id="ProtNLM"/>
    </source>
</evidence>
<comment type="caution">
    <text evidence="4">The sequence shown here is derived from an EMBL/GenBank/DDBJ whole genome shotgun (WGS) entry which is preliminary data.</text>
</comment>
<dbReference type="OrthoDB" id="290618at2"/>
<gene>
    <name evidence="4" type="ORF">Pan14r_24010</name>
</gene>
<evidence type="ECO:0000313" key="4">
    <source>
        <dbReference type="EMBL" id="TWT70101.1"/>
    </source>
</evidence>
<feature type="coiled-coil region" evidence="1">
    <location>
        <begin position="211"/>
        <end position="238"/>
    </location>
</feature>
<protein>
    <recommendedName>
        <fullName evidence="6">Cytochrome C</fullName>
    </recommendedName>
</protein>
<evidence type="ECO:0000256" key="2">
    <source>
        <dbReference type="SAM" id="MobiDB-lite"/>
    </source>
</evidence>
<feature type="chain" id="PRO_5022995414" description="Cytochrome C" evidence="3">
    <location>
        <begin position="22"/>
        <end position="307"/>
    </location>
</feature>
<sequence length="307" mass="33264" precursor="true">MRRPFAWLMSLAILGGGIVVSAPPPDFDPDEVRSVFFESLDDAIRGQRPKLGEMGTGPSTAKSKATNPSADSGNNDGTSVWNVGADAVSLEDEIKRLRLRFEQGITTPGAFRSGGYQDARLDLTVLATWFAVINEFEGDVRWKDDAAVARDVLARTARNTQSGTIQVYNEVKKRAADLQDLVSGSGLAAAKADPDNDWATIADRVPLMRYAEQLLDDLSDATSDVATAKEEAEVASRNADLIALLGVVLTREGLDEADDPDYVELAEAMTNAGRSVKQAVRQDRWGDLRSAVGEISKTCANCHEQYR</sequence>
<keyword evidence="1" id="KW-0175">Coiled coil</keyword>
<dbReference type="GO" id="GO:0009055">
    <property type="term" value="F:electron transfer activity"/>
    <property type="evidence" value="ECO:0007669"/>
    <property type="project" value="InterPro"/>
</dbReference>
<dbReference type="Gene3D" id="1.20.120.10">
    <property type="entry name" value="Cytochrome c/b562"/>
    <property type="match status" value="1"/>
</dbReference>
<name>A0A5C5Y610_9PLAN</name>
<dbReference type="GO" id="GO:0022900">
    <property type="term" value="P:electron transport chain"/>
    <property type="evidence" value="ECO:0007669"/>
    <property type="project" value="InterPro"/>
</dbReference>
<feature type="signal peptide" evidence="3">
    <location>
        <begin position="1"/>
        <end position="21"/>
    </location>
</feature>
<keyword evidence="3" id="KW-0732">Signal</keyword>
<feature type="compositionally biased region" description="Polar residues" evidence="2">
    <location>
        <begin position="57"/>
        <end position="78"/>
    </location>
</feature>
<dbReference type="PROSITE" id="PS51009">
    <property type="entry name" value="CYTCII"/>
    <property type="match status" value="1"/>
</dbReference>
<evidence type="ECO:0000256" key="1">
    <source>
        <dbReference type="SAM" id="Coils"/>
    </source>
</evidence>